<keyword evidence="4" id="KW-1185">Reference proteome</keyword>
<dbReference type="EMBL" id="CAJFDH010000005">
    <property type="protein sequence ID" value="CAD5226531.1"/>
    <property type="molecule type" value="Genomic_DNA"/>
</dbReference>
<name>A0A811LH71_9BILA</name>
<keyword evidence="1" id="KW-0812">Transmembrane</keyword>
<comment type="caution">
    <text evidence="3">The sequence shown here is derived from an EMBL/GenBank/DDBJ whole genome shotgun (WGS) entry which is preliminary data.</text>
</comment>
<evidence type="ECO:0008006" key="5">
    <source>
        <dbReference type="Google" id="ProtNLM"/>
    </source>
</evidence>
<accession>A0A811LH71</accession>
<keyword evidence="1" id="KW-0472">Membrane</keyword>
<sequence length="462" mass="52717">MKSVNTVIILLYAIHVTSSITSKFKTNLIEPYCSNEAVLQAKLEDGSDNSTESTTFWNTQLLLSLNDTSCFVTRIGPRTTNKHVVKFLRVEHHYGIMGTYEFGVPRIRQACLCDCEDGEDICRLDEYHYKNCTTSPVCYRTLQPYQSNAGCVSSDKLGWFRYEKDNWTVRRGLEKVTKAQHVQVENCKAQRYLSSFDAEQFVLDIGDENKHNFELGNATIEVEPWVKDIRIQDRVIEIVHAEGNALAIFVRTNIRPGVMRHNSQLGDFSGTIQLDSSSNCYMNLTFRDVQGPLQGEVYADDSRNFAELFFHIQAGDQLETIYRSVVSLPASVNSRREVCIHPYGDPQARECRWLEYTSQPLPKPSVRSLWTLDQSECQGCNERGLESFLVNLNPTRWFNGLNSKMEITAFALEMGIMLGVVLVLLLMCLKCIVPLCCCLKWSLKPVTYKASSKKRQLILEKF</sequence>
<evidence type="ECO:0000313" key="3">
    <source>
        <dbReference type="EMBL" id="CAD5226531.1"/>
    </source>
</evidence>
<dbReference type="PANTHER" id="PTHR37415:SF1">
    <property type="entry name" value="CELL FUSION PROTEIN AFF-1"/>
    <property type="match status" value="1"/>
</dbReference>
<dbReference type="AlphaFoldDB" id="A0A811LH71"/>
<dbReference type="GO" id="GO:0044291">
    <property type="term" value="C:cell-cell contact zone"/>
    <property type="evidence" value="ECO:0007669"/>
    <property type="project" value="TreeGrafter"/>
</dbReference>
<dbReference type="OrthoDB" id="5916841at2759"/>
<dbReference type="Gene3D" id="2.60.40.3980">
    <property type="entry name" value="Cell-cell fusogen EFF/AFF, domain 3"/>
    <property type="match status" value="1"/>
</dbReference>
<keyword evidence="1" id="KW-1133">Transmembrane helix</keyword>
<dbReference type="InterPro" id="IPR043076">
    <property type="entry name" value="Fusogen_EFF/AFF_dom3"/>
</dbReference>
<dbReference type="GO" id="GO:0000768">
    <property type="term" value="P:syncytium formation by plasma membrane fusion"/>
    <property type="evidence" value="ECO:0007669"/>
    <property type="project" value="TreeGrafter"/>
</dbReference>
<gene>
    <name evidence="3" type="ORF">BOKJ2_LOCUS12119</name>
</gene>
<organism evidence="3 4">
    <name type="scientific">Bursaphelenchus okinawaensis</name>
    <dbReference type="NCBI Taxonomy" id="465554"/>
    <lineage>
        <taxon>Eukaryota</taxon>
        <taxon>Metazoa</taxon>
        <taxon>Ecdysozoa</taxon>
        <taxon>Nematoda</taxon>
        <taxon>Chromadorea</taxon>
        <taxon>Rhabditida</taxon>
        <taxon>Tylenchina</taxon>
        <taxon>Tylenchomorpha</taxon>
        <taxon>Aphelenchoidea</taxon>
        <taxon>Aphelenchoididae</taxon>
        <taxon>Bursaphelenchus</taxon>
    </lineage>
</organism>
<dbReference type="Proteomes" id="UP000614601">
    <property type="component" value="Unassembled WGS sequence"/>
</dbReference>
<keyword evidence="2" id="KW-0732">Signal</keyword>
<dbReference type="PANTHER" id="PTHR37415">
    <property type="entry name" value="EFF-1A"/>
    <property type="match status" value="1"/>
</dbReference>
<evidence type="ECO:0000313" key="4">
    <source>
        <dbReference type="Proteomes" id="UP000614601"/>
    </source>
</evidence>
<evidence type="ECO:0000256" key="1">
    <source>
        <dbReference type="SAM" id="Phobius"/>
    </source>
</evidence>
<reference evidence="3" key="1">
    <citation type="submission" date="2020-09" db="EMBL/GenBank/DDBJ databases">
        <authorList>
            <person name="Kikuchi T."/>
        </authorList>
    </citation>
    <scope>NUCLEOTIDE SEQUENCE</scope>
    <source>
        <strain evidence="3">SH1</strain>
    </source>
</reference>
<evidence type="ECO:0000256" key="2">
    <source>
        <dbReference type="SAM" id="SignalP"/>
    </source>
</evidence>
<feature type="chain" id="PRO_5044131734" description="Phlebovirus glycoprotein G2 fusion domain-containing protein" evidence="2">
    <location>
        <begin position="20"/>
        <end position="462"/>
    </location>
</feature>
<proteinExistence type="predicted"/>
<dbReference type="Pfam" id="PF14884">
    <property type="entry name" value="EFF-AFF"/>
    <property type="match status" value="1"/>
</dbReference>
<dbReference type="InterPro" id="IPR029213">
    <property type="entry name" value="Fusogen_EFF/AFF"/>
</dbReference>
<dbReference type="EMBL" id="CAJFCW020000005">
    <property type="protein sequence ID" value="CAG9122303.1"/>
    <property type="molecule type" value="Genomic_DNA"/>
</dbReference>
<feature type="signal peptide" evidence="2">
    <location>
        <begin position="1"/>
        <end position="19"/>
    </location>
</feature>
<protein>
    <recommendedName>
        <fullName evidence="5">Phlebovirus glycoprotein G2 fusion domain-containing protein</fullName>
    </recommendedName>
</protein>
<dbReference type="Proteomes" id="UP000783686">
    <property type="component" value="Unassembled WGS sequence"/>
</dbReference>
<feature type="transmembrane region" description="Helical" evidence="1">
    <location>
        <begin position="414"/>
        <end position="439"/>
    </location>
</feature>